<dbReference type="InterPro" id="IPR027417">
    <property type="entry name" value="P-loop_NTPase"/>
</dbReference>
<keyword evidence="3 8" id="KW-0812">Transmembrane</keyword>
<name>A0ABU0G4K9_9HYPH</name>
<dbReference type="InterPro" id="IPR003439">
    <property type="entry name" value="ABC_transporter-like_ATP-bd"/>
</dbReference>
<dbReference type="InterPro" id="IPR039421">
    <property type="entry name" value="Type_1_exporter"/>
</dbReference>
<evidence type="ECO:0000256" key="2">
    <source>
        <dbReference type="ARBA" id="ARBA00005417"/>
    </source>
</evidence>
<evidence type="ECO:0000256" key="7">
    <source>
        <dbReference type="ARBA" id="ARBA00023136"/>
    </source>
</evidence>
<comment type="caution">
    <text evidence="11">The sequence shown here is derived from an EMBL/GenBank/DDBJ whole genome shotgun (WGS) entry which is preliminary data.</text>
</comment>
<gene>
    <name evidence="11" type="ORF">J2045_001288</name>
</gene>
<evidence type="ECO:0000313" key="11">
    <source>
        <dbReference type="EMBL" id="MDQ0420269.1"/>
    </source>
</evidence>
<evidence type="ECO:0000313" key="12">
    <source>
        <dbReference type="Proteomes" id="UP001238496"/>
    </source>
</evidence>
<dbReference type="PROSITE" id="PS50929">
    <property type="entry name" value="ABC_TM1F"/>
    <property type="match status" value="1"/>
</dbReference>
<organism evidence="11 12">
    <name type="scientific">Peteryoungia aggregata LMG 23059</name>
    <dbReference type="NCBI Taxonomy" id="1368425"/>
    <lineage>
        <taxon>Bacteria</taxon>
        <taxon>Pseudomonadati</taxon>
        <taxon>Pseudomonadota</taxon>
        <taxon>Alphaproteobacteria</taxon>
        <taxon>Hyphomicrobiales</taxon>
        <taxon>Rhizobiaceae</taxon>
        <taxon>Peteryoungia</taxon>
    </lineage>
</organism>
<dbReference type="InterPro" id="IPR017871">
    <property type="entry name" value="ABC_transporter-like_CS"/>
</dbReference>
<dbReference type="InterPro" id="IPR003593">
    <property type="entry name" value="AAA+_ATPase"/>
</dbReference>
<comment type="similarity">
    <text evidence="2">Belongs to the ABC transporter superfamily.</text>
</comment>
<dbReference type="Gene3D" id="1.20.1560.10">
    <property type="entry name" value="ABC transporter type 1, transmembrane domain"/>
    <property type="match status" value="1"/>
</dbReference>
<feature type="transmembrane region" description="Helical" evidence="8">
    <location>
        <begin position="46"/>
        <end position="66"/>
    </location>
</feature>
<sequence length="569" mass="60753">MMSKNDPFAGLRQPRLLVARLVDGVLFALQASVAAISLLQVSPSDAPSICMTLGSLVAITLLRWLVMRRTAIAGYRGAYDGGLHLRAGVLRRLIRLPLGAFQALERGRLVQAFGEDVLWLENEASSTQADIAFNAAAMTTLLVSALAVSPLPAVAAILFLMLGFLFLRLLAKRLERGFGRRARGLEQAALSTSEFCEGMPVLRAFSAAERCAPGFERQVEQLRLGARKGVLFATPLAVMFRGLVDLAAALAIALSLSLSGGQDGDLGRLAASCLLLAATVIPARNFAALMAMQALARIARTNIGGILAQADMTHGDRSAPAGQGGVIFRDVSFRYPGQEREALDRVSFEARPGTLTALVGHNGSGKTTCLQLLMRFRDVSGGAITIGETDIRDLTPDALASCYAPVFQEALIVHDTVAANIRLGRPDASDDEVIAAAKQAAIHDTIMARGGYDTVVAPLGRNFSGGELQRIAIARAILKDAPVVLLDEATSALDPEGEHLIQVAINALIREKTVIVVAHRLSTIAEADNIIVLDQGRAEASGRHDDLLRSSQQYRNLWRRFAETGAEQS</sequence>
<evidence type="ECO:0000259" key="9">
    <source>
        <dbReference type="PROSITE" id="PS50893"/>
    </source>
</evidence>
<dbReference type="EMBL" id="JAUSUW010000003">
    <property type="protein sequence ID" value="MDQ0420269.1"/>
    <property type="molecule type" value="Genomic_DNA"/>
</dbReference>
<keyword evidence="12" id="KW-1185">Reference proteome</keyword>
<dbReference type="PANTHER" id="PTHR24221">
    <property type="entry name" value="ATP-BINDING CASSETTE SUB-FAMILY B"/>
    <property type="match status" value="1"/>
</dbReference>
<dbReference type="Pfam" id="PF00005">
    <property type="entry name" value="ABC_tran"/>
    <property type="match status" value="1"/>
</dbReference>
<feature type="domain" description="ABC transporter" evidence="9">
    <location>
        <begin position="326"/>
        <end position="560"/>
    </location>
</feature>
<dbReference type="SMART" id="SM00382">
    <property type="entry name" value="AAA"/>
    <property type="match status" value="1"/>
</dbReference>
<protein>
    <submittedName>
        <fullName evidence="11">ATP-binding cassette subfamily B protein</fullName>
    </submittedName>
</protein>
<dbReference type="Proteomes" id="UP001238496">
    <property type="component" value="Unassembled WGS sequence"/>
</dbReference>
<dbReference type="RefSeq" id="WP_307370642.1">
    <property type="nucleotide sequence ID" value="NZ_JAUSUW010000003.1"/>
</dbReference>
<dbReference type="InterPro" id="IPR011527">
    <property type="entry name" value="ABC1_TM_dom"/>
</dbReference>
<evidence type="ECO:0000256" key="3">
    <source>
        <dbReference type="ARBA" id="ARBA00022692"/>
    </source>
</evidence>
<dbReference type="PROSITE" id="PS50893">
    <property type="entry name" value="ABC_TRANSPORTER_2"/>
    <property type="match status" value="1"/>
</dbReference>
<proteinExistence type="inferred from homology"/>
<dbReference type="InterPro" id="IPR036640">
    <property type="entry name" value="ABC1_TM_sf"/>
</dbReference>
<feature type="domain" description="ABC transmembrane type-1" evidence="10">
    <location>
        <begin position="16"/>
        <end position="295"/>
    </location>
</feature>
<feature type="transmembrane region" description="Helical" evidence="8">
    <location>
        <begin position="21"/>
        <end position="40"/>
    </location>
</feature>
<dbReference type="GO" id="GO:0005524">
    <property type="term" value="F:ATP binding"/>
    <property type="evidence" value="ECO:0007669"/>
    <property type="project" value="UniProtKB-KW"/>
</dbReference>
<keyword evidence="7 8" id="KW-0472">Membrane</keyword>
<evidence type="ECO:0000256" key="6">
    <source>
        <dbReference type="ARBA" id="ARBA00022989"/>
    </source>
</evidence>
<dbReference type="PROSITE" id="PS00211">
    <property type="entry name" value="ABC_TRANSPORTER_1"/>
    <property type="match status" value="1"/>
</dbReference>
<accession>A0ABU0G4K9</accession>
<keyword evidence="6 8" id="KW-1133">Transmembrane helix</keyword>
<keyword evidence="4" id="KW-0547">Nucleotide-binding</keyword>
<dbReference type="SUPFAM" id="SSF52540">
    <property type="entry name" value="P-loop containing nucleoside triphosphate hydrolases"/>
    <property type="match status" value="1"/>
</dbReference>
<keyword evidence="5 11" id="KW-0067">ATP-binding</keyword>
<evidence type="ECO:0000256" key="1">
    <source>
        <dbReference type="ARBA" id="ARBA00004651"/>
    </source>
</evidence>
<evidence type="ECO:0000256" key="4">
    <source>
        <dbReference type="ARBA" id="ARBA00022741"/>
    </source>
</evidence>
<comment type="subcellular location">
    <subcellularLocation>
        <location evidence="1">Cell membrane</location>
        <topology evidence="1">Multi-pass membrane protein</topology>
    </subcellularLocation>
</comment>
<evidence type="ECO:0000259" key="10">
    <source>
        <dbReference type="PROSITE" id="PS50929"/>
    </source>
</evidence>
<evidence type="ECO:0000256" key="5">
    <source>
        <dbReference type="ARBA" id="ARBA00022840"/>
    </source>
</evidence>
<evidence type="ECO:0000256" key="8">
    <source>
        <dbReference type="SAM" id="Phobius"/>
    </source>
</evidence>
<dbReference type="Gene3D" id="3.40.50.300">
    <property type="entry name" value="P-loop containing nucleotide triphosphate hydrolases"/>
    <property type="match status" value="1"/>
</dbReference>
<dbReference type="SUPFAM" id="SSF90123">
    <property type="entry name" value="ABC transporter transmembrane region"/>
    <property type="match status" value="1"/>
</dbReference>
<reference evidence="11 12" key="1">
    <citation type="submission" date="2023-07" db="EMBL/GenBank/DDBJ databases">
        <title>Genomic Encyclopedia of Type Strains, Phase IV (KMG-IV): sequencing the most valuable type-strain genomes for metagenomic binning, comparative biology and taxonomic classification.</title>
        <authorList>
            <person name="Goeker M."/>
        </authorList>
    </citation>
    <scope>NUCLEOTIDE SEQUENCE [LARGE SCALE GENOMIC DNA]</scope>
    <source>
        <strain evidence="11 12">DSM 1111</strain>
    </source>
</reference>
<dbReference type="PANTHER" id="PTHR24221:SF397">
    <property type="entry name" value="ABC TRANSPORTER, ATP-BINDING TRANSMEMBRANE PROTEIN"/>
    <property type="match status" value="1"/>
</dbReference>
<dbReference type="Pfam" id="PF00664">
    <property type="entry name" value="ABC_membrane"/>
    <property type="match status" value="1"/>
</dbReference>